<dbReference type="Proteomes" id="UP000249354">
    <property type="component" value="Unassembled WGS sequence"/>
</dbReference>
<feature type="domain" description="Ribbon-helix-helix protein CopG" evidence="1">
    <location>
        <begin position="31"/>
        <end position="54"/>
    </location>
</feature>
<reference evidence="2 3" key="2">
    <citation type="submission" date="2018-06" db="EMBL/GenBank/DDBJ databases">
        <title>Metagenomic assembly of (sub)arctic Cyanobacteria and their associated microbiome from non-axenic cultures.</title>
        <authorList>
            <person name="Baurain D."/>
        </authorList>
    </citation>
    <scope>NUCLEOTIDE SEQUENCE [LARGE SCALE GENOMIC DNA]</scope>
    <source>
        <strain evidence="2">ULC129bin1</strain>
    </source>
</reference>
<dbReference type="InterPro" id="IPR013321">
    <property type="entry name" value="Arc_rbn_hlx_hlx"/>
</dbReference>
<sequence>MVTCAILLIIALQEAQMKREKRVPIMFSEVELAKLDKLAEKEGVSRAEMIRKLVDRASS</sequence>
<evidence type="ECO:0000313" key="2">
    <source>
        <dbReference type="EMBL" id="PZO12664.1"/>
    </source>
</evidence>
<dbReference type="GO" id="GO:0006355">
    <property type="term" value="P:regulation of DNA-templated transcription"/>
    <property type="evidence" value="ECO:0007669"/>
    <property type="project" value="InterPro"/>
</dbReference>
<evidence type="ECO:0000313" key="3">
    <source>
        <dbReference type="Proteomes" id="UP000249354"/>
    </source>
</evidence>
<protein>
    <recommendedName>
        <fullName evidence="1">Ribbon-helix-helix protein CopG domain-containing protein</fullName>
    </recommendedName>
</protein>
<dbReference type="Gene3D" id="1.10.1220.10">
    <property type="entry name" value="Met repressor-like"/>
    <property type="match status" value="1"/>
</dbReference>
<organism evidence="2 3">
    <name type="scientific">Leptolyngbya foveolarum</name>
    <dbReference type="NCBI Taxonomy" id="47253"/>
    <lineage>
        <taxon>Bacteria</taxon>
        <taxon>Bacillati</taxon>
        <taxon>Cyanobacteriota</taxon>
        <taxon>Cyanophyceae</taxon>
        <taxon>Leptolyngbyales</taxon>
        <taxon>Leptolyngbyaceae</taxon>
        <taxon>Leptolyngbya group</taxon>
        <taxon>Leptolyngbya</taxon>
    </lineage>
</organism>
<dbReference type="AlphaFoldDB" id="A0A2W4TYA3"/>
<gene>
    <name evidence="2" type="ORF">DCF25_17205</name>
</gene>
<proteinExistence type="predicted"/>
<accession>A0A2W4TYA3</accession>
<evidence type="ECO:0000259" key="1">
    <source>
        <dbReference type="Pfam" id="PF01402"/>
    </source>
</evidence>
<dbReference type="Pfam" id="PF01402">
    <property type="entry name" value="RHH_1"/>
    <property type="match status" value="1"/>
</dbReference>
<dbReference type="InterPro" id="IPR002145">
    <property type="entry name" value="CopG"/>
</dbReference>
<dbReference type="CDD" id="cd21631">
    <property type="entry name" value="RHH_CopG_NikR-like"/>
    <property type="match status" value="1"/>
</dbReference>
<dbReference type="EMBL" id="QBMC01000142">
    <property type="protein sequence ID" value="PZO12664.1"/>
    <property type="molecule type" value="Genomic_DNA"/>
</dbReference>
<comment type="caution">
    <text evidence="2">The sequence shown here is derived from an EMBL/GenBank/DDBJ whole genome shotgun (WGS) entry which is preliminary data.</text>
</comment>
<reference evidence="3" key="1">
    <citation type="submission" date="2018-04" db="EMBL/GenBank/DDBJ databases">
        <authorList>
            <person name="Cornet L."/>
        </authorList>
    </citation>
    <scope>NUCLEOTIDE SEQUENCE [LARGE SCALE GENOMIC DNA]</scope>
</reference>
<name>A0A2W4TYA3_9CYAN</name>